<dbReference type="Proteomes" id="UP001597083">
    <property type="component" value="Unassembled WGS sequence"/>
</dbReference>
<feature type="non-terminal residue" evidence="1">
    <location>
        <position position="1"/>
    </location>
</feature>
<proteinExistence type="predicted"/>
<comment type="caution">
    <text evidence="1">The sequence shown here is derived from an EMBL/GenBank/DDBJ whole genome shotgun (WGS) entry which is preliminary data.</text>
</comment>
<dbReference type="InterPro" id="IPR053161">
    <property type="entry name" value="Ulvan_degrading_GH"/>
</dbReference>
<evidence type="ECO:0000313" key="2">
    <source>
        <dbReference type="Proteomes" id="UP001597083"/>
    </source>
</evidence>
<dbReference type="EMBL" id="JBHTIR010000996">
    <property type="protein sequence ID" value="MFD0852026.1"/>
    <property type="molecule type" value="Genomic_DNA"/>
</dbReference>
<dbReference type="PANTHER" id="PTHR36848:SF2">
    <property type="entry name" value="SECRETED PROTEIN"/>
    <property type="match status" value="1"/>
</dbReference>
<organism evidence="1 2">
    <name type="scientific">Actinomadura adrarensis</name>
    <dbReference type="NCBI Taxonomy" id="1819600"/>
    <lineage>
        <taxon>Bacteria</taxon>
        <taxon>Bacillati</taxon>
        <taxon>Actinomycetota</taxon>
        <taxon>Actinomycetes</taxon>
        <taxon>Streptosporangiales</taxon>
        <taxon>Thermomonosporaceae</taxon>
        <taxon>Actinomadura</taxon>
    </lineage>
</organism>
<protein>
    <submittedName>
        <fullName evidence="1">Alpha-L-rhamnosidase</fullName>
    </submittedName>
</protein>
<name>A0ABW3CC09_9ACTN</name>
<dbReference type="PANTHER" id="PTHR36848">
    <property type="entry name" value="DNA-BINDING PROTEIN (PUTATIVE SECRETED PROTEIN)-RELATED"/>
    <property type="match status" value="1"/>
</dbReference>
<sequence>GVAWPGFAGFTPYSGGIGYSESWGPRQPTWRHAPDVAGYLARIHQLTQAGTNKIDVVVFRQKGYSKTGIGAGWFTANGIPNGWTHSFASEPILSLPSAKVARGRLAPDGPAYKALFVEGDRFQGKESTLTVSAAERILELTRQGLPVVFLGDWSAATVPGVAKEGENERLRSVLGRLFAQPKVKVV</sequence>
<evidence type="ECO:0000313" key="1">
    <source>
        <dbReference type="EMBL" id="MFD0852026.1"/>
    </source>
</evidence>
<accession>A0ABW3CC09</accession>
<reference evidence="2" key="1">
    <citation type="journal article" date="2019" name="Int. J. Syst. Evol. Microbiol.">
        <title>The Global Catalogue of Microorganisms (GCM) 10K type strain sequencing project: providing services to taxonomists for standard genome sequencing and annotation.</title>
        <authorList>
            <consortium name="The Broad Institute Genomics Platform"/>
            <consortium name="The Broad Institute Genome Sequencing Center for Infectious Disease"/>
            <person name="Wu L."/>
            <person name="Ma J."/>
        </authorList>
    </citation>
    <scope>NUCLEOTIDE SEQUENCE [LARGE SCALE GENOMIC DNA]</scope>
    <source>
        <strain evidence="2">JCM 31696</strain>
    </source>
</reference>
<gene>
    <name evidence="1" type="ORF">ACFQ07_07325</name>
</gene>
<keyword evidence="2" id="KW-1185">Reference proteome</keyword>
<feature type="non-terminal residue" evidence="1">
    <location>
        <position position="186"/>
    </location>
</feature>